<dbReference type="SMART" id="SM00827">
    <property type="entry name" value="PKS_AT"/>
    <property type="match status" value="1"/>
</dbReference>
<keyword evidence="4" id="KW-0597">Phosphoprotein</keyword>
<evidence type="ECO:0000259" key="7">
    <source>
        <dbReference type="PROSITE" id="PS52004"/>
    </source>
</evidence>
<sequence length="1543" mass="171512">MNIENELTCDDMLNDVAIIGMAGRFPEADNIDQFWSNLCEGKESIKFFSEEELLALGVKKQVIKQSNYVPAKGSIENSEFFDAEFFGYTPYEAELLDPQHRLFLETAFHALEDAGYDTLRYNGNIGVFAGAAMNTYLIDLYSNPGDIDPVGGLHLMLSNDKDYLPTRVSYKLNLTGPSVNIQTACSTSLVAVHMACQSVLSGESDIALAGGVSISIPSQTGYLYQEGGFFSPDGHCRAFDEKAQGTTDGNGLGIVVLKRLASAIEDKDHIYCIIKGSCINNDGSGKIGYTAPSEEGQFTAINTALNISGVNPEDVTYIETHGTGTILGDPIELSALKRAYASKNRISPCLIGSVKTNIGHLGIAAGIAGLIKTSLSLNKGIIPSSLNFDKPNPKLRLEENIFYVNTKLTSWNTICAREKYAGISAFGIGGTNAHIVLKEYQDHNINSTNNKKNPHLIILSAKRATDLAVMCQELCHFLEKENSPNLANIAYTYQIGRSQFDSRVSLVCHNKTEAIKRLQELLHSTSATKEINNDKVVFMFPGGGTHYLRIGQELFETLPIFQKTFKQCSDLLSTQLKLDLCSALYSGDLPSEEIETLLEKTSISLPLIFSIEYSLACQLMHWGIQPHSMIGHSLGEYVAACISGIFSLEDAIYLVACRSRLLEEISGEGAMLCIMCSAEKTLEYLDGTELSLAVINSPNQTVVSGRPEEVQKLVARLDKNRIAYYKIPIHTAGHSHLVEPVLKSFEEVLQTIKFGLLTIPYVSNVTGTWITQEEAQSKKYWLEHLKNTVNFSAGISKLLKDDYQIFLEVGPGRALTTLIKDHNPISPILAINCMKRAKSNDSDSSILLNAVGKLWETGVTVDWSKFNEENKFSRVSLPKYPFQRKYFSRARKPELPALLNDQLSSSIAIEKSKDIDRWLNIPIWKEAILLSQEKNPECVLVFLHKEDSISCQLLSKIQRIAENTIIVYSGAEPYEKAENTFYINPGDHSHYDKLFSELDKEGKTPDVIVNLWLIPNYTFNEKVDTVLIDYSFYSILYIAKCLSQYAIGKDIALYYFTCQLATFNIYDIPNALKSLILGPSKSISQEYPNITVQCVDIPTESEDPQYYLDALIKEVFSEPENSNFIYRQGKRWKQNYITLPTTDAVKNTSALKYKGVYFITGGLGRVGLILAEYLATHFNAKLVLLTHSDFPPEEEWDRIVSQVESNPKIINCINKLSQFKKLGSEIMVIKADVASKEQMSEAINQTLAKFGKINGVIHGAATVGERAVRSVTELNRNDLELQLNTKIYGTLALANALDNVELDFCILMSSLSAILGGLGYSAYASANAFMDAYSHNKGRPWVSINWDLWDTNDGKVFGKSLSKLPMSPSEGAEVFHRITGLATFSQIAVSTGNLNSRINQWVNREGLQLHDKIAGNDVSCLTTYPQYTSQYVTPANSLETVIVNIWQELFGIADIGVETDFFEIGGHSLLAVRLVSRVRDVLKIDFPLRELFKEPTVRAMSEKLEAIGHENGINIHEISDLLIRISGLSEDEVKKEIWKELND</sequence>
<dbReference type="InterPro" id="IPR018201">
    <property type="entry name" value="Ketoacyl_synth_AS"/>
</dbReference>
<name>A0ABX8LY55_9GAMM</name>
<dbReference type="Pfam" id="PF22621">
    <property type="entry name" value="CurL-like_PKS_C"/>
    <property type="match status" value="1"/>
</dbReference>
<dbReference type="InterPro" id="IPR013968">
    <property type="entry name" value="PKS_KR"/>
</dbReference>
<dbReference type="PROSITE" id="PS00606">
    <property type="entry name" value="KS3_1"/>
    <property type="match status" value="1"/>
</dbReference>
<dbReference type="PROSITE" id="PS50075">
    <property type="entry name" value="CARRIER"/>
    <property type="match status" value="1"/>
</dbReference>
<gene>
    <name evidence="8" type="ORF">B0X70_21305</name>
</gene>
<evidence type="ECO:0000259" key="6">
    <source>
        <dbReference type="PROSITE" id="PS50075"/>
    </source>
</evidence>
<dbReference type="Pfam" id="PF00698">
    <property type="entry name" value="Acyl_transf_1"/>
    <property type="match status" value="1"/>
</dbReference>
<dbReference type="PROSITE" id="PS52004">
    <property type="entry name" value="KS3_2"/>
    <property type="match status" value="1"/>
</dbReference>
<evidence type="ECO:0000256" key="2">
    <source>
        <dbReference type="ARBA" id="ARBA00006484"/>
    </source>
</evidence>
<evidence type="ECO:0000256" key="1">
    <source>
        <dbReference type="ARBA" id="ARBA00005194"/>
    </source>
</evidence>
<keyword evidence="3" id="KW-0596">Phosphopantetheine</keyword>
<dbReference type="Proteomes" id="UP000693715">
    <property type="component" value="Chromosome"/>
</dbReference>
<keyword evidence="9" id="KW-1185">Reference proteome</keyword>
<proteinExistence type="inferred from homology"/>
<accession>A0ABX8LY55</accession>
<evidence type="ECO:0000256" key="3">
    <source>
        <dbReference type="ARBA" id="ARBA00022450"/>
    </source>
</evidence>
<dbReference type="Pfam" id="PF00109">
    <property type="entry name" value="ketoacyl-synt"/>
    <property type="match status" value="1"/>
</dbReference>
<dbReference type="InterPro" id="IPR057326">
    <property type="entry name" value="KR_dom"/>
</dbReference>
<dbReference type="InterPro" id="IPR006162">
    <property type="entry name" value="Ppantetheine_attach_site"/>
</dbReference>
<dbReference type="Pfam" id="PF00550">
    <property type="entry name" value="PP-binding"/>
    <property type="match status" value="1"/>
</dbReference>
<dbReference type="SMART" id="SM00822">
    <property type="entry name" value="PKS_KR"/>
    <property type="match status" value="1"/>
</dbReference>
<dbReference type="Pfam" id="PF08659">
    <property type="entry name" value="KR"/>
    <property type="match status" value="1"/>
</dbReference>
<evidence type="ECO:0000313" key="9">
    <source>
        <dbReference type="Proteomes" id="UP000693715"/>
    </source>
</evidence>
<dbReference type="SMART" id="SM00823">
    <property type="entry name" value="PKS_PP"/>
    <property type="match status" value="1"/>
</dbReference>
<protein>
    <recommendedName>
        <fullName evidence="10">Polyketide synthase</fullName>
    </recommendedName>
</protein>
<dbReference type="InterPro" id="IPR050091">
    <property type="entry name" value="PKS_NRPS_Biosynth_Enz"/>
</dbReference>
<dbReference type="EMBL" id="CP020335">
    <property type="protein sequence ID" value="QXF35444.1"/>
    <property type="molecule type" value="Genomic_DNA"/>
</dbReference>
<evidence type="ECO:0008006" key="10">
    <source>
        <dbReference type="Google" id="ProtNLM"/>
    </source>
</evidence>
<dbReference type="InterPro" id="IPR009081">
    <property type="entry name" value="PP-bd_ACP"/>
</dbReference>
<dbReference type="InterPro" id="IPR014031">
    <property type="entry name" value="Ketoacyl_synth_C"/>
</dbReference>
<dbReference type="RefSeq" id="WP_217470300.1">
    <property type="nucleotide sequence ID" value="NZ_CP020335.1"/>
</dbReference>
<dbReference type="CDD" id="cd08953">
    <property type="entry name" value="KR_2_SDR_x"/>
    <property type="match status" value="1"/>
</dbReference>
<dbReference type="InterPro" id="IPR020841">
    <property type="entry name" value="PKS_Beta-ketoAc_synthase_dom"/>
</dbReference>
<dbReference type="SMART" id="SM00825">
    <property type="entry name" value="PKS_KS"/>
    <property type="match status" value="1"/>
</dbReference>
<evidence type="ECO:0000256" key="5">
    <source>
        <dbReference type="ARBA" id="ARBA00022679"/>
    </source>
</evidence>
<comment type="similarity">
    <text evidence="2">Belongs to the short-chain dehydrogenases/reductases (SDR) family.</text>
</comment>
<feature type="domain" description="Ketosynthase family 3 (KS3)" evidence="7">
    <location>
        <begin position="13"/>
        <end position="439"/>
    </location>
</feature>
<organism evidence="8 9">
    <name type="scientific">Photorhabdus akhurstii</name>
    <dbReference type="NCBI Taxonomy" id="171438"/>
    <lineage>
        <taxon>Bacteria</taxon>
        <taxon>Pseudomonadati</taxon>
        <taxon>Pseudomonadota</taxon>
        <taxon>Gammaproteobacteria</taxon>
        <taxon>Enterobacterales</taxon>
        <taxon>Morganellaceae</taxon>
        <taxon>Photorhabdus</taxon>
    </lineage>
</organism>
<dbReference type="Pfam" id="PF02801">
    <property type="entry name" value="Ketoacyl-synt_C"/>
    <property type="match status" value="1"/>
</dbReference>
<dbReference type="InterPro" id="IPR049490">
    <property type="entry name" value="C883_1060-like_KR_N"/>
</dbReference>
<dbReference type="PROSITE" id="PS00012">
    <property type="entry name" value="PHOSPHOPANTETHEINE"/>
    <property type="match status" value="1"/>
</dbReference>
<keyword evidence="5" id="KW-0808">Transferase</keyword>
<evidence type="ECO:0000313" key="8">
    <source>
        <dbReference type="EMBL" id="QXF35444.1"/>
    </source>
</evidence>
<dbReference type="InterPro" id="IPR014030">
    <property type="entry name" value="Ketoacyl_synth_N"/>
</dbReference>
<dbReference type="InterPro" id="IPR014043">
    <property type="entry name" value="Acyl_transferase_dom"/>
</dbReference>
<dbReference type="CDD" id="cd00833">
    <property type="entry name" value="PKS"/>
    <property type="match status" value="1"/>
</dbReference>
<dbReference type="PANTHER" id="PTHR43775:SF51">
    <property type="entry name" value="INACTIVE PHENOLPHTHIOCEROL SYNTHESIS POLYKETIDE SYNTHASE TYPE I PKS1-RELATED"/>
    <property type="match status" value="1"/>
</dbReference>
<dbReference type="Pfam" id="PF21394">
    <property type="entry name" value="Beta-ketacyl_N"/>
    <property type="match status" value="1"/>
</dbReference>
<dbReference type="InterPro" id="IPR020806">
    <property type="entry name" value="PKS_PP-bd"/>
</dbReference>
<feature type="domain" description="Carrier" evidence="6">
    <location>
        <begin position="1433"/>
        <end position="1508"/>
    </location>
</feature>
<comment type="pathway">
    <text evidence="1">Lipid metabolism; fatty acid biosynthesis.</text>
</comment>
<evidence type="ECO:0000256" key="4">
    <source>
        <dbReference type="ARBA" id="ARBA00022553"/>
    </source>
</evidence>
<reference evidence="8 9" key="1">
    <citation type="submission" date="2017-03" db="EMBL/GenBank/DDBJ databases">
        <title>Genome comparison of Photorhabdus luminescens strain 0813-124 phase variants.</title>
        <authorList>
            <person name="Chien C.-C."/>
            <person name="Chen W.-J."/>
            <person name="Shih M.-C."/>
            <person name="Hsieh F.-C."/>
        </authorList>
    </citation>
    <scope>NUCLEOTIDE SEQUENCE [LARGE SCALE GENOMIC DNA]</scope>
    <source>
        <strain evidence="8 9">0813-124 phase II</strain>
    </source>
</reference>
<dbReference type="PANTHER" id="PTHR43775">
    <property type="entry name" value="FATTY ACID SYNTHASE"/>
    <property type="match status" value="1"/>
</dbReference>